<dbReference type="KEGG" id="apv:Apar_0557"/>
<dbReference type="EMBL" id="CP001721">
    <property type="protein sequence ID" value="ACV50987.1"/>
    <property type="molecule type" value="Genomic_DNA"/>
</dbReference>
<dbReference type="AlphaFoldDB" id="C8WA49"/>
<organism evidence="1 2">
    <name type="scientific">Lancefieldella parvula (strain ATCC 33793 / DSM 20469 / CCUG 32760 / JCM 10300 / KCTC 3663 / VPI 0546 / 1246)</name>
    <name type="common">Atopobium parvulum</name>
    <dbReference type="NCBI Taxonomy" id="521095"/>
    <lineage>
        <taxon>Bacteria</taxon>
        <taxon>Bacillati</taxon>
        <taxon>Actinomycetota</taxon>
        <taxon>Coriobacteriia</taxon>
        <taxon>Coriobacteriales</taxon>
        <taxon>Atopobiaceae</taxon>
        <taxon>Lancefieldella</taxon>
    </lineage>
</organism>
<dbReference type="Proteomes" id="UP000000960">
    <property type="component" value="Chromosome"/>
</dbReference>
<evidence type="ECO:0000313" key="2">
    <source>
        <dbReference type="Proteomes" id="UP000000960"/>
    </source>
</evidence>
<dbReference type="STRING" id="521095.Apar_0557"/>
<reference evidence="1 2" key="1">
    <citation type="journal article" date="2009" name="Stand. Genomic Sci.">
        <title>Complete genome sequence of Atopobium parvulum type strain (IPP 1246).</title>
        <authorList>
            <person name="Copeland A."/>
            <person name="Sikorski J."/>
            <person name="Lapidus A."/>
            <person name="Nolan M."/>
            <person name="Del Rio T.G."/>
            <person name="Lucas S."/>
            <person name="Chen F."/>
            <person name="Tice H."/>
            <person name="Pitluck S."/>
            <person name="Cheng J.F."/>
            <person name="Pukall R."/>
            <person name="Chertkov O."/>
            <person name="Brettin T."/>
            <person name="Han C."/>
            <person name="Detter J.C."/>
            <person name="Kuske C."/>
            <person name="Bruce D."/>
            <person name="Goodwin L."/>
            <person name="Ivanova N."/>
            <person name="Mavromatis K."/>
            <person name="Mikhailova N."/>
            <person name="Chen A."/>
            <person name="Palaniappan K."/>
            <person name="Chain P."/>
            <person name="Rohde M."/>
            <person name="Goker M."/>
            <person name="Bristow J."/>
            <person name="Eisen J.A."/>
            <person name="Markowitz V."/>
            <person name="Hugenholtz P."/>
            <person name="Kyrpides N.C."/>
            <person name="Klenk H.P."/>
            <person name="Detter J.C."/>
        </authorList>
    </citation>
    <scope>NUCLEOTIDE SEQUENCE [LARGE SCALE GENOMIC DNA]</scope>
    <source>
        <strain evidence="2">ATCC 33793 / DSM 20469 / CCUG 32760 / JCM 10300 / KCTC 3663 / VPI 0546 / 1246</strain>
    </source>
</reference>
<dbReference type="HOGENOM" id="CLU_2021964_0_0_11"/>
<sequence length="122" mass="14369">MLTKQERREIAERAKEYKKEEEQLSWDQFSYVLLGIQSWRSDDELLDRIVELCEAVNVDELAFRPSADEMYLQALNVKHERIAAYVEADSYVNIKHIISCIEDFDAAISHYKRLVERSNNAN</sequence>
<evidence type="ECO:0000313" key="1">
    <source>
        <dbReference type="EMBL" id="ACV50987.1"/>
    </source>
</evidence>
<accession>C8WA49</accession>
<protein>
    <submittedName>
        <fullName evidence="1">Uncharacterized protein</fullName>
    </submittedName>
</protein>
<name>C8WA49_LANP1</name>
<gene>
    <name evidence="1" type="ordered locus">Apar_0557</name>
</gene>
<proteinExistence type="predicted"/>
<keyword evidence="2" id="KW-1185">Reference proteome</keyword>